<dbReference type="GO" id="GO:0005634">
    <property type="term" value="C:nucleus"/>
    <property type="evidence" value="ECO:0007669"/>
    <property type="project" value="TreeGrafter"/>
</dbReference>
<evidence type="ECO:0000313" key="3">
    <source>
        <dbReference type="EMBL" id="GAA94840.1"/>
    </source>
</evidence>
<dbReference type="InterPro" id="IPR055509">
    <property type="entry name" value="DUF7082"/>
</dbReference>
<comment type="caution">
    <text evidence="3">The sequence shown here is derived from an EMBL/GenBank/DDBJ whole genome shotgun (WGS) entry which is preliminary data.</text>
</comment>
<feature type="region of interest" description="Disordered" evidence="1">
    <location>
        <begin position="295"/>
        <end position="326"/>
    </location>
</feature>
<dbReference type="STRING" id="764103.G7DW34"/>
<dbReference type="AlphaFoldDB" id="G7DW34"/>
<dbReference type="PANTHER" id="PTHR39463:SF1">
    <property type="entry name" value="MEDUSA"/>
    <property type="match status" value="1"/>
</dbReference>
<dbReference type="EMBL" id="BABT02000047">
    <property type="protein sequence ID" value="GAA94840.1"/>
    <property type="molecule type" value="Genomic_DNA"/>
</dbReference>
<protein>
    <recommendedName>
        <fullName evidence="2">DUF7082 domain-containing protein</fullName>
    </recommendedName>
</protein>
<dbReference type="HOGENOM" id="CLU_358652_0_0_1"/>
<dbReference type="OrthoDB" id="1751210at2759"/>
<evidence type="ECO:0000313" key="4">
    <source>
        <dbReference type="Proteomes" id="UP000009131"/>
    </source>
</evidence>
<reference evidence="3 4" key="1">
    <citation type="journal article" date="2011" name="J. Gen. Appl. Microbiol.">
        <title>Draft genome sequencing of the enigmatic basidiomycete Mixia osmundae.</title>
        <authorList>
            <person name="Nishida H."/>
            <person name="Nagatsuka Y."/>
            <person name="Sugiyama J."/>
        </authorList>
    </citation>
    <scope>NUCLEOTIDE SEQUENCE [LARGE SCALE GENOMIC DNA]</scope>
    <source>
        <strain evidence="4">CBS 9802 / IAM 14324 / JCM 22182 / KY 12970</strain>
    </source>
</reference>
<evidence type="ECO:0000256" key="1">
    <source>
        <dbReference type="SAM" id="MobiDB-lite"/>
    </source>
</evidence>
<dbReference type="Pfam" id="PF23305">
    <property type="entry name" value="DUF7082"/>
    <property type="match status" value="1"/>
</dbReference>
<dbReference type="Proteomes" id="UP000009131">
    <property type="component" value="Unassembled WGS sequence"/>
</dbReference>
<dbReference type="RefSeq" id="XP_014565034.1">
    <property type="nucleotide sequence ID" value="XM_014709548.1"/>
</dbReference>
<sequence>MSQLERYHSSPVAVHPGTNAAGNPPSAGSSPVSPHVARFSTVPQHMRTELYKSATAPNSPVHYTPLAKSMSSAYPPSAAQSSPVQHADIPLRSAMLPSDILSLTENNAHTSPFVDHRPVHPPAPIHYLPGEPAGLGIQPPRPLESGGADYSTPLGSPVHASAPMYNPESSLRVLGMSRLVGRAGVEISVALGFKPSHPILLDGLPINTFRILVGDIPVMTRLSSSLGEQPGEEHITLLALAPQQASELHQIVPVIAQGLDKQGNIRDGAQIGYFTYIPEHPPLAPLSLLSDNLSQNKRPRKRTASALETSQSQPGEPVASTSRSTRMIASASTPGMHVRKARPGIPPSLPGATQSGQTLRHPPFPIQDGSQPLIIRTTQITLTMANAARATGQHVTADRVPTNKAELVIHGDLNSMASGWDQEEWAAKRRLVLFERDQQGNTINLSFRPITMAEYASDKIILSCIFREDDDQCYVTSVDSIYLLEALVGIRFTVEEKNRIRRNLEGFKPITVSKNKPDSEDFFKLIMGFPNPKPRNIEKDVKVFYWKTLQQAASKILAKYSAAYTGVLGQRAINASNAAEDGQSPEPVFELSANPIPYTSAPEPPQDTMGPSTAPSTSGGVSKQSSHSSEPSVRGGSNRPVAGSSEPVSASEDQHFDFVHMLHDDFHNSEHRQRPPAPPSWQPTHARSVSEATGSMQPSTDSGKESYKSRQRLATAIPTFHQPQISQSVPGSPFHTYAVEPMLASAPPTSVAFFPGPQAHFEQAEQAPPEGEYGPFHSDEL</sequence>
<gene>
    <name evidence="3" type="primary">Mo01494</name>
    <name evidence="3" type="ORF">E5Q_01494</name>
</gene>
<evidence type="ECO:0000259" key="2">
    <source>
        <dbReference type="Pfam" id="PF23305"/>
    </source>
</evidence>
<feature type="region of interest" description="Disordered" evidence="1">
    <location>
        <begin position="1"/>
        <end position="36"/>
    </location>
</feature>
<reference evidence="3 4" key="2">
    <citation type="journal article" date="2012" name="Open Biol.">
        <title>Characteristics of nucleosomes and linker DNA regions on the genome of the basidiomycete Mixia osmundae revealed by mono- and dinucleosome mapping.</title>
        <authorList>
            <person name="Nishida H."/>
            <person name="Kondo S."/>
            <person name="Matsumoto T."/>
            <person name="Suzuki Y."/>
            <person name="Yoshikawa H."/>
            <person name="Taylor T.D."/>
            <person name="Sugiyama J."/>
        </authorList>
    </citation>
    <scope>NUCLEOTIDE SEQUENCE [LARGE SCALE GENOMIC DNA]</scope>
    <source>
        <strain evidence="4">CBS 9802 / IAM 14324 / JCM 22182 / KY 12970</strain>
    </source>
</reference>
<feature type="compositionally biased region" description="Polar residues" evidence="1">
    <location>
        <begin position="682"/>
        <end position="701"/>
    </location>
</feature>
<keyword evidence="4" id="KW-1185">Reference proteome</keyword>
<dbReference type="eggNOG" id="ENOG502QTDM">
    <property type="taxonomic scope" value="Eukaryota"/>
</dbReference>
<organism evidence="3 4">
    <name type="scientific">Mixia osmundae (strain CBS 9802 / IAM 14324 / JCM 22182 / KY 12970)</name>
    <dbReference type="NCBI Taxonomy" id="764103"/>
    <lineage>
        <taxon>Eukaryota</taxon>
        <taxon>Fungi</taxon>
        <taxon>Dikarya</taxon>
        <taxon>Basidiomycota</taxon>
        <taxon>Pucciniomycotina</taxon>
        <taxon>Mixiomycetes</taxon>
        <taxon>Mixiales</taxon>
        <taxon>Mixiaceae</taxon>
        <taxon>Mixia</taxon>
    </lineage>
</organism>
<feature type="region of interest" description="Disordered" evidence="1">
    <location>
        <begin position="578"/>
        <end position="650"/>
    </location>
</feature>
<dbReference type="InParanoid" id="G7DW34"/>
<name>G7DW34_MIXOS</name>
<feature type="compositionally biased region" description="Low complexity" evidence="1">
    <location>
        <begin position="616"/>
        <end position="629"/>
    </location>
</feature>
<feature type="region of interest" description="Disordered" evidence="1">
    <location>
        <begin position="667"/>
        <end position="709"/>
    </location>
</feature>
<proteinExistence type="predicted"/>
<accession>G7DW34</accession>
<feature type="domain" description="DUF7082" evidence="2">
    <location>
        <begin position="404"/>
        <end position="557"/>
    </location>
</feature>
<feature type="compositionally biased region" description="Polar residues" evidence="1">
    <location>
        <begin position="306"/>
        <end position="326"/>
    </location>
</feature>
<dbReference type="PANTHER" id="PTHR39463">
    <property type="entry name" value="MEDUSA"/>
    <property type="match status" value="1"/>
</dbReference>